<dbReference type="Proteomes" id="UP000249091">
    <property type="component" value="Chromosome 1"/>
</dbReference>
<evidence type="ECO:0000313" key="6">
    <source>
        <dbReference type="Proteomes" id="UP000249091"/>
    </source>
</evidence>
<dbReference type="PIRSF" id="PIRSF006078">
    <property type="entry name" value="GlxK"/>
    <property type="match status" value="1"/>
</dbReference>
<comment type="similarity">
    <text evidence="1 4">Belongs to the glycerate kinase type-1 family.</text>
</comment>
<evidence type="ECO:0000256" key="3">
    <source>
        <dbReference type="ARBA" id="ARBA00022777"/>
    </source>
</evidence>
<dbReference type="KEGG" id="rcr:NCTC10994_01382"/>
<dbReference type="Gene3D" id="3.90.1510.10">
    <property type="entry name" value="Glycerate kinase, domain 2"/>
    <property type="match status" value="1"/>
</dbReference>
<dbReference type="GO" id="GO:0008887">
    <property type="term" value="F:glycerate kinase activity"/>
    <property type="evidence" value="ECO:0007669"/>
    <property type="project" value="UniProtKB-UniRule"/>
</dbReference>
<dbReference type="InterPro" id="IPR018193">
    <property type="entry name" value="Glyc_kinase_flavodox-like_fold"/>
</dbReference>
<dbReference type="Gene3D" id="3.40.50.10350">
    <property type="entry name" value="Glycerate kinase, domain 1"/>
    <property type="match status" value="1"/>
</dbReference>
<dbReference type="PANTHER" id="PTHR21599">
    <property type="entry name" value="GLYCERATE KINASE"/>
    <property type="match status" value="1"/>
</dbReference>
<name>A0A2X4WSW5_9NOCA</name>
<dbReference type="PANTHER" id="PTHR21599:SF0">
    <property type="entry name" value="GLYCERATE KINASE"/>
    <property type="match status" value="1"/>
</dbReference>
<organism evidence="5 6">
    <name type="scientific">Rhodococcus coprophilus</name>
    <dbReference type="NCBI Taxonomy" id="38310"/>
    <lineage>
        <taxon>Bacteria</taxon>
        <taxon>Bacillati</taxon>
        <taxon>Actinomycetota</taxon>
        <taxon>Actinomycetes</taxon>
        <taxon>Mycobacteriales</taxon>
        <taxon>Nocardiaceae</taxon>
        <taxon>Rhodococcus</taxon>
    </lineage>
</organism>
<evidence type="ECO:0000313" key="5">
    <source>
        <dbReference type="EMBL" id="SQI30065.1"/>
    </source>
</evidence>
<evidence type="ECO:0000256" key="2">
    <source>
        <dbReference type="ARBA" id="ARBA00022679"/>
    </source>
</evidence>
<keyword evidence="3 4" id="KW-0418">Kinase</keyword>
<keyword evidence="2 4" id="KW-0808">Transferase</keyword>
<evidence type="ECO:0000256" key="4">
    <source>
        <dbReference type="PIRNR" id="PIRNR006078"/>
    </source>
</evidence>
<dbReference type="GO" id="GO:0031388">
    <property type="term" value="P:organic acid phosphorylation"/>
    <property type="evidence" value="ECO:0007669"/>
    <property type="project" value="UniProtKB-UniRule"/>
</dbReference>
<dbReference type="STRING" id="1219011.GCA_001895045_02014"/>
<sequence length="334" mass="33728">MGAAVTSHRGDEAARAVRILIAPDSFKGTYSADEVADAIARGAESAGHRATRMPVADGGEGTLAALTGPLGLETIRADAVNPWRAPCRAVFGLGADGTAVVELAAASGITTPHDGPRDAVTADTYGTGMLMAEAARRGARHIVVAAGGSATTDGGLGAIAAIDDAGGLGDTRVTVLTDVTTRYTDAARVFGPQKGADSATVELLTRRLEDAAVSLPRDPRPIAGTGAAGGFSGGMWARFDAELRSGADFVLDSVGFDAAVRSADLVVVGEGRLDGQSRAGKIVSAVIARCDGVPVVAVVGSVGDDLGDYRSRFTDVVVASDIDAMIRAGAELRV</sequence>
<evidence type="ECO:0000256" key="1">
    <source>
        <dbReference type="ARBA" id="ARBA00006284"/>
    </source>
</evidence>
<gene>
    <name evidence="5" type="primary">glxK</name>
    <name evidence="5" type="ORF">NCTC10994_01382</name>
</gene>
<protein>
    <submittedName>
        <fullName evidence="5">Glycerate kinase</fullName>
        <ecNumber evidence="5">2.7.1.31</ecNumber>
    </submittedName>
</protein>
<accession>A0A2X4WSW5</accession>
<dbReference type="InterPro" id="IPR018197">
    <property type="entry name" value="Glycerate_kinase_RE-like"/>
</dbReference>
<dbReference type="EC" id="2.7.1.31" evidence="5"/>
<proteinExistence type="inferred from homology"/>
<dbReference type="InterPro" id="IPR036129">
    <property type="entry name" value="Glycerate_kinase_sf"/>
</dbReference>
<reference evidence="5 6" key="1">
    <citation type="submission" date="2018-06" db="EMBL/GenBank/DDBJ databases">
        <authorList>
            <consortium name="Pathogen Informatics"/>
            <person name="Doyle S."/>
        </authorList>
    </citation>
    <scope>NUCLEOTIDE SEQUENCE [LARGE SCALE GENOMIC DNA]</scope>
    <source>
        <strain evidence="5 6">NCTC10994</strain>
    </source>
</reference>
<dbReference type="Pfam" id="PF02595">
    <property type="entry name" value="Gly_kinase"/>
    <property type="match status" value="2"/>
</dbReference>
<dbReference type="SUPFAM" id="SSF110738">
    <property type="entry name" value="Glycerate kinase I"/>
    <property type="match status" value="1"/>
</dbReference>
<dbReference type="EMBL" id="LS483468">
    <property type="protein sequence ID" value="SQI30065.1"/>
    <property type="molecule type" value="Genomic_DNA"/>
</dbReference>
<dbReference type="InterPro" id="IPR004381">
    <property type="entry name" value="Glycerate_kinase"/>
</dbReference>
<keyword evidence="6" id="KW-1185">Reference proteome</keyword>
<dbReference type="AlphaFoldDB" id="A0A2X4WSW5"/>